<comment type="caution">
    <text evidence="2">The sequence shown here is derived from an EMBL/GenBank/DDBJ whole genome shotgun (WGS) entry which is preliminary data.</text>
</comment>
<protein>
    <recommendedName>
        <fullName evidence="6">Ig-like domain-containing protein</fullName>
    </recommendedName>
</protein>
<dbReference type="OrthoDB" id="5119285at2"/>
<dbReference type="EMBL" id="JACHBQ010000001">
    <property type="protein sequence ID" value="MBB5642530.1"/>
    <property type="molecule type" value="Genomic_DNA"/>
</dbReference>
<accession>A0A099JQI9</accession>
<evidence type="ECO:0000313" key="4">
    <source>
        <dbReference type="Proteomes" id="UP000029864"/>
    </source>
</evidence>
<evidence type="ECO:0008006" key="6">
    <source>
        <dbReference type="Google" id="ProtNLM"/>
    </source>
</evidence>
<evidence type="ECO:0000313" key="2">
    <source>
        <dbReference type="EMBL" id="KGJ79683.1"/>
    </source>
</evidence>
<feature type="chain" id="PRO_5035987108" description="Ig-like domain-containing protein" evidence="1">
    <location>
        <begin position="27"/>
        <end position="168"/>
    </location>
</feature>
<dbReference type="EMBL" id="JPXF01000011">
    <property type="protein sequence ID" value="KGJ79683.1"/>
    <property type="molecule type" value="Genomic_DNA"/>
</dbReference>
<dbReference type="RefSeq" id="WP_035835457.1">
    <property type="nucleotide sequence ID" value="NZ_JACHBQ010000001.1"/>
</dbReference>
<keyword evidence="1" id="KW-0732">Signal</keyword>
<gene>
    <name evidence="3" type="ORF">BJ997_003078</name>
    <name evidence="2" type="ORF">GY21_04475</name>
</gene>
<dbReference type="eggNOG" id="ENOG502ZRVW">
    <property type="taxonomic scope" value="Bacteria"/>
</dbReference>
<sequence>MTRRRVALTVAGLALVISVTPGLTEATWADSEHGSSVTMTALTIPAPFFDTCTASSVLVSLSLTPRVVVTWHYPSGMYDGTNARYYNSDSGILGLTPISLGSGVTTTGPVSGTYTSTFQGNLLSGLLGGSADVGISTTHSSGWTSLISSGHATFPLLVGAGTCTITNN</sequence>
<reference evidence="2 4" key="1">
    <citation type="submission" date="2014-08" db="EMBL/GenBank/DDBJ databases">
        <authorList>
            <person name="Sisinthy S."/>
        </authorList>
    </citation>
    <scope>NUCLEOTIDE SEQUENCE [LARGE SCALE GENOMIC DNA]</scope>
    <source>
        <strain evidence="2 4">RuG17</strain>
    </source>
</reference>
<evidence type="ECO:0000256" key="1">
    <source>
        <dbReference type="SAM" id="SignalP"/>
    </source>
</evidence>
<name>A0A099JQI9_9MICO</name>
<dbReference type="Proteomes" id="UP000561726">
    <property type="component" value="Unassembled WGS sequence"/>
</dbReference>
<organism evidence="2 4">
    <name type="scientific">Cryobacterium roopkundense</name>
    <dbReference type="NCBI Taxonomy" id="1001240"/>
    <lineage>
        <taxon>Bacteria</taxon>
        <taxon>Bacillati</taxon>
        <taxon>Actinomycetota</taxon>
        <taxon>Actinomycetes</taxon>
        <taxon>Micrococcales</taxon>
        <taxon>Microbacteriaceae</taxon>
        <taxon>Cryobacterium</taxon>
    </lineage>
</organism>
<keyword evidence="4" id="KW-1185">Reference proteome</keyword>
<evidence type="ECO:0000313" key="3">
    <source>
        <dbReference type="EMBL" id="MBB5642530.1"/>
    </source>
</evidence>
<feature type="signal peptide" evidence="1">
    <location>
        <begin position="1"/>
        <end position="26"/>
    </location>
</feature>
<dbReference type="Proteomes" id="UP000029864">
    <property type="component" value="Unassembled WGS sequence"/>
</dbReference>
<reference evidence="3 5" key="2">
    <citation type="submission" date="2020-08" db="EMBL/GenBank/DDBJ databases">
        <title>Sequencing the genomes of 1000 actinobacteria strains.</title>
        <authorList>
            <person name="Klenk H.-P."/>
        </authorList>
    </citation>
    <scope>NUCLEOTIDE SEQUENCE [LARGE SCALE GENOMIC DNA]</scope>
    <source>
        <strain evidence="3 5">DSM 21065</strain>
    </source>
</reference>
<evidence type="ECO:0000313" key="5">
    <source>
        <dbReference type="Proteomes" id="UP000561726"/>
    </source>
</evidence>
<dbReference type="AlphaFoldDB" id="A0A099JQI9"/>
<proteinExistence type="predicted"/>